<dbReference type="Proteomes" id="UP000279029">
    <property type="component" value="Chromosome"/>
</dbReference>
<dbReference type="EMBL" id="LR130778">
    <property type="protein sequence ID" value="VDN47607.1"/>
    <property type="molecule type" value="Genomic_DNA"/>
</dbReference>
<gene>
    <name evidence="1" type="ORF">PATL70BA_1718</name>
</gene>
<dbReference type="InterPro" id="IPR050696">
    <property type="entry name" value="FtsA/MreB"/>
</dbReference>
<dbReference type="RefSeq" id="WP_172596169.1">
    <property type="nucleotide sequence ID" value="NZ_LR130778.1"/>
</dbReference>
<evidence type="ECO:0000313" key="2">
    <source>
        <dbReference type="Proteomes" id="UP000279029"/>
    </source>
</evidence>
<proteinExistence type="predicted"/>
<dbReference type="KEGG" id="cbar:PATL70BA_1718"/>
<keyword evidence="2" id="KW-1185">Reference proteome</keyword>
<dbReference type="Gene3D" id="3.30.1490.300">
    <property type="match status" value="1"/>
</dbReference>
<dbReference type="SUPFAM" id="SSF53067">
    <property type="entry name" value="Actin-like ATPase domain"/>
    <property type="match status" value="2"/>
</dbReference>
<dbReference type="PIRSF" id="PIRSF019169">
    <property type="entry name" value="PilM"/>
    <property type="match status" value="1"/>
</dbReference>
<sequence length="358" mass="40946">MGNNLKKMNKNIIALELGTNTMKLVIGDVKKDELVIRKVILNPMPISLYANGEIMDMDGLSANLKHLIKNNKIHEKKCFCCIESGQIITRDVSVPSSNKETLQDMAKYEVEQFLPIDMENYSVQSVVMKELEIEDKPFAEMLVTAVPKRLIGQIHTLIHKAGLEPVVLDTQANTFAKLIENQRRLNGNDYHRENTVAFIDLGYEKVRISIFQKGKMRFQRLLDFGGKDIDQNISKFASMPLDEAQRSKMSIHNLNYPVNELTEEGKVVNIIKSTLDHWFEEITKVFRYYSSRNAVAGQVEYIYIYGGLSKINGFEDYIQSVFNLPTERIKKVSSVTLDQQGQLDLTEILNALGVMYRR</sequence>
<evidence type="ECO:0008006" key="3">
    <source>
        <dbReference type="Google" id="ProtNLM"/>
    </source>
</evidence>
<dbReference type="CDD" id="cd24049">
    <property type="entry name" value="ASKHA_NBD_PilM"/>
    <property type="match status" value="1"/>
</dbReference>
<dbReference type="PANTHER" id="PTHR32432">
    <property type="entry name" value="CELL DIVISION PROTEIN FTSA-RELATED"/>
    <property type="match status" value="1"/>
</dbReference>
<dbReference type="Pfam" id="PF11104">
    <property type="entry name" value="PilM_2"/>
    <property type="match status" value="1"/>
</dbReference>
<evidence type="ECO:0000313" key="1">
    <source>
        <dbReference type="EMBL" id="VDN47607.1"/>
    </source>
</evidence>
<reference evidence="1 2" key="1">
    <citation type="submission" date="2018-09" db="EMBL/GenBank/DDBJ databases">
        <authorList>
            <person name="Postec A."/>
        </authorList>
    </citation>
    <scope>NUCLEOTIDE SEQUENCE [LARGE SCALE GENOMIC DNA]</scope>
    <source>
        <strain evidence="1">70B-A</strain>
    </source>
</reference>
<dbReference type="InterPro" id="IPR043129">
    <property type="entry name" value="ATPase_NBD"/>
</dbReference>
<dbReference type="PANTHER" id="PTHR32432:SF3">
    <property type="entry name" value="ETHANOLAMINE UTILIZATION PROTEIN EUTJ"/>
    <property type="match status" value="1"/>
</dbReference>
<dbReference type="AlphaFoldDB" id="A0A3P7PUH8"/>
<protein>
    <recommendedName>
        <fullName evidence="3">Type IV pilus assembly protein PilM</fullName>
    </recommendedName>
</protein>
<name>A0A3P7PUH8_9FIRM</name>
<accession>A0A3P7PUH8</accession>
<dbReference type="InterPro" id="IPR005883">
    <property type="entry name" value="PilM"/>
</dbReference>
<dbReference type="Gene3D" id="3.30.420.40">
    <property type="match status" value="2"/>
</dbReference>
<organism evidence="1 2">
    <name type="scientific">Petrocella atlantisensis</name>
    <dbReference type="NCBI Taxonomy" id="2173034"/>
    <lineage>
        <taxon>Bacteria</taxon>
        <taxon>Bacillati</taxon>
        <taxon>Bacillota</taxon>
        <taxon>Clostridia</taxon>
        <taxon>Lachnospirales</taxon>
        <taxon>Vallitaleaceae</taxon>
        <taxon>Petrocella</taxon>
    </lineage>
</organism>